<dbReference type="Gene3D" id="3.20.20.30">
    <property type="entry name" value="Luciferase-like domain"/>
    <property type="match status" value="1"/>
</dbReference>
<evidence type="ECO:0000256" key="3">
    <source>
        <dbReference type="ARBA" id="ARBA00023002"/>
    </source>
</evidence>
<dbReference type="InterPro" id="IPR051260">
    <property type="entry name" value="Diverse_substr_monoxygenases"/>
</dbReference>
<gene>
    <name evidence="7" type="ORF">Sste5346_002022</name>
</gene>
<evidence type="ECO:0000313" key="7">
    <source>
        <dbReference type="EMBL" id="KAL1900961.1"/>
    </source>
</evidence>
<sequence>MTTDTPVVKAVASTPPAADAAVKKPIKMIKLCILDLPCASCYMSSGQWRSGKDFSRQKDRLPYYLDLARTAEEGKLSAVFFADWYNGFEIYQKSLDPMLSAGHQVAHMDPIPILSAMAAVTKSVAFAATASTSYVNPYILARQFSTLDHMTEGRVGWNIVTSWSKAVANALGQTDEVPHDERYNQADEYMDVVYKLWESSWSDDAAVWDTEKNLAYDPARIKRIEHKGKYHQMAGRSQVHPSPQRTPVLFQAGTSRAGAAFAAKHAEVMFLNTATPAATAKFVKAARAQAAAHGRDPASLKFFPAICPIIGRTAEEAREKYETALKYANPIAGLGQFSGYAGIDMSKFPLDEPLELSSRPGVSAIVSTFNALDDLQEEGATGTTETKEKLPWTPRRIGMRLAMGGLHPQPVGTAEEVADVFEKWVREADVDGFNIGLITNPQSSRDIVELLVPELQRRGLFWMDYDVPGGTFRENLMGAGQSRLRDDHYGHSFVYGNGKDKMEPVVREDEKIEVKEEKTNSEVKVTVNDKVNGTTTVKEVAVEAK</sequence>
<accession>A0ABR3ZJX4</accession>
<evidence type="ECO:0000256" key="1">
    <source>
        <dbReference type="ARBA" id="ARBA00022630"/>
    </source>
</evidence>
<evidence type="ECO:0000259" key="6">
    <source>
        <dbReference type="Pfam" id="PF00296"/>
    </source>
</evidence>
<dbReference type="Pfam" id="PF00296">
    <property type="entry name" value="Bac_luciferase"/>
    <property type="match status" value="1"/>
</dbReference>
<dbReference type="PIRSF" id="PIRSF000337">
    <property type="entry name" value="NTA_MOA"/>
    <property type="match status" value="1"/>
</dbReference>
<dbReference type="InterPro" id="IPR036661">
    <property type="entry name" value="Luciferase-like_sf"/>
</dbReference>
<evidence type="ECO:0000256" key="2">
    <source>
        <dbReference type="ARBA" id="ARBA00022643"/>
    </source>
</evidence>
<dbReference type="InterPro" id="IPR016215">
    <property type="entry name" value="NTA_MOA"/>
</dbReference>
<organism evidence="7 8">
    <name type="scientific">Sporothrix stenoceras</name>
    <dbReference type="NCBI Taxonomy" id="5173"/>
    <lineage>
        <taxon>Eukaryota</taxon>
        <taxon>Fungi</taxon>
        <taxon>Dikarya</taxon>
        <taxon>Ascomycota</taxon>
        <taxon>Pezizomycotina</taxon>
        <taxon>Sordariomycetes</taxon>
        <taxon>Sordariomycetidae</taxon>
        <taxon>Ophiostomatales</taxon>
        <taxon>Ophiostomataceae</taxon>
        <taxon>Sporothrix</taxon>
    </lineage>
</organism>
<dbReference type="SUPFAM" id="SSF51679">
    <property type="entry name" value="Bacterial luciferase-like"/>
    <property type="match status" value="1"/>
</dbReference>
<dbReference type="PANTHER" id="PTHR30011:SF16">
    <property type="entry name" value="C2H2 FINGER DOMAIN TRANSCRIPTION FACTOR (EUROFUNG)-RELATED"/>
    <property type="match status" value="1"/>
</dbReference>
<protein>
    <recommendedName>
        <fullName evidence="6">Luciferase-like domain-containing protein</fullName>
    </recommendedName>
</protein>
<keyword evidence="8" id="KW-1185">Reference proteome</keyword>
<keyword evidence="3" id="KW-0560">Oxidoreductase</keyword>
<name>A0ABR3ZJX4_9PEZI</name>
<comment type="caution">
    <text evidence="7">The sequence shown here is derived from an EMBL/GenBank/DDBJ whole genome shotgun (WGS) entry which is preliminary data.</text>
</comment>
<keyword evidence="2" id="KW-0288">FMN</keyword>
<reference evidence="7 8" key="1">
    <citation type="journal article" date="2024" name="IMA Fungus">
        <title>IMA Genome - F19 : A genome assembly and annotation guide to empower mycologists, including annotated draft genome sequences of Ceratocystis pirilliformis, Diaporthe australafricana, Fusarium ophioides, Paecilomyces lecythidis, and Sporothrix stenoceras.</title>
        <authorList>
            <person name="Aylward J."/>
            <person name="Wilson A.M."/>
            <person name="Visagie C.M."/>
            <person name="Spraker J."/>
            <person name="Barnes I."/>
            <person name="Buitendag C."/>
            <person name="Ceriani C."/>
            <person name="Del Mar Angel L."/>
            <person name="du Plessis D."/>
            <person name="Fuchs T."/>
            <person name="Gasser K."/>
            <person name="Kramer D."/>
            <person name="Li W."/>
            <person name="Munsamy K."/>
            <person name="Piso A."/>
            <person name="Price J.L."/>
            <person name="Sonnekus B."/>
            <person name="Thomas C."/>
            <person name="van der Nest A."/>
            <person name="van Dijk A."/>
            <person name="van Heerden A."/>
            <person name="van Vuuren N."/>
            <person name="Yilmaz N."/>
            <person name="Duong T.A."/>
            <person name="van der Merwe N.A."/>
            <person name="Wingfield M.J."/>
            <person name="Wingfield B.D."/>
        </authorList>
    </citation>
    <scope>NUCLEOTIDE SEQUENCE [LARGE SCALE GENOMIC DNA]</scope>
    <source>
        <strain evidence="7 8">CMW 5346</strain>
    </source>
</reference>
<evidence type="ECO:0000313" key="8">
    <source>
        <dbReference type="Proteomes" id="UP001583186"/>
    </source>
</evidence>
<dbReference type="Proteomes" id="UP001583186">
    <property type="component" value="Unassembled WGS sequence"/>
</dbReference>
<evidence type="ECO:0000256" key="5">
    <source>
        <dbReference type="ARBA" id="ARBA00033748"/>
    </source>
</evidence>
<keyword evidence="4" id="KW-0503">Monooxygenase</keyword>
<dbReference type="PANTHER" id="PTHR30011">
    <property type="entry name" value="ALKANESULFONATE MONOOXYGENASE-RELATED"/>
    <property type="match status" value="1"/>
</dbReference>
<evidence type="ECO:0000256" key="4">
    <source>
        <dbReference type="ARBA" id="ARBA00023033"/>
    </source>
</evidence>
<dbReference type="EMBL" id="JAWCUI010000008">
    <property type="protein sequence ID" value="KAL1900961.1"/>
    <property type="molecule type" value="Genomic_DNA"/>
</dbReference>
<dbReference type="NCBIfam" id="TIGR03860">
    <property type="entry name" value="FMN_nitrolo"/>
    <property type="match status" value="1"/>
</dbReference>
<feature type="domain" description="Luciferase-like" evidence="6">
    <location>
        <begin position="51"/>
        <end position="423"/>
    </location>
</feature>
<dbReference type="InterPro" id="IPR011251">
    <property type="entry name" value="Luciferase-like_dom"/>
</dbReference>
<keyword evidence="1" id="KW-0285">Flavoprotein</keyword>
<proteinExistence type="inferred from homology"/>
<comment type="similarity">
    <text evidence="5">Belongs to the NtaA/SnaA/DszA monooxygenase family.</text>
</comment>